<dbReference type="Pfam" id="PF00702">
    <property type="entry name" value="Hydrolase"/>
    <property type="match status" value="1"/>
</dbReference>
<reference evidence="1" key="2">
    <citation type="journal article" date="2021" name="PeerJ">
        <title>Extensive microbial diversity within the chicken gut microbiome revealed by metagenomics and culture.</title>
        <authorList>
            <person name="Gilroy R."/>
            <person name="Ravi A."/>
            <person name="Getino M."/>
            <person name="Pursley I."/>
            <person name="Horton D.L."/>
            <person name="Alikhan N.F."/>
            <person name="Baker D."/>
            <person name="Gharbi K."/>
            <person name="Hall N."/>
            <person name="Watson M."/>
            <person name="Adriaenssens E.M."/>
            <person name="Foster-Nyarko E."/>
            <person name="Jarju S."/>
            <person name="Secka A."/>
            <person name="Antonio M."/>
            <person name="Oren A."/>
            <person name="Chaudhuri R.R."/>
            <person name="La Ragione R."/>
            <person name="Hildebrand F."/>
            <person name="Pallen M.J."/>
        </authorList>
    </citation>
    <scope>NUCLEOTIDE SEQUENCE</scope>
    <source>
        <strain evidence="1">ChiBcec16-1751</strain>
    </source>
</reference>
<dbReference type="EMBL" id="DVJJ01000050">
    <property type="protein sequence ID" value="HIS64291.1"/>
    <property type="molecule type" value="Genomic_DNA"/>
</dbReference>
<protein>
    <submittedName>
        <fullName evidence="1">HAD family hydrolase</fullName>
    </submittedName>
</protein>
<dbReference type="AlphaFoldDB" id="A0A9D1F9M3"/>
<dbReference type="InterPro" id="IPR050155">
    <property type="entry name" value="HAD-like_hydrolase_sf"/>
</dbReference>
<dbReference type="InterPro" id="IPR036412">
    <property type="entry name" value="HAD-like_sf"/>
</dbReference>
<reference evidence="1" key="1">
    <citation type="submission" date="2020-10" db="EMBL/GenBank/DDBJ databases">
        <authorList>
            <person name="Gilroy R."/>
        </authorList>
    </citation>
    <scope>NUCLEOTIDE SEQUENCE</scope>
    <source>
        <strain evidence="1">ChiBcec16-1751</strain>
    </source>
</reference>
<dbReference type="SFLD" id="SFLDG01129">
    <property type="entry name" value="C1.5:_HAD__Beta-PGM__Phosphata"/>
    <property type="match status" value="1"/>
</dbReference>
<name>A0A9D1F9M3_9FIRM</name>
<dbReference type="InterPro" id="IPR023214">
    <property type="entry name" value="HAD_sf"/>
</dbReference>
<evidence type="ECO:0000313" key="2">
    <source>
        <dbReference type="Proteomes" id="UP000886741"/>
    </source>
</evidence>
<organism evidence="1 2">
    <name type="scientific">Candidatus Avoscillospira avistercoris</name>
    <dbReference type="NCBI Taxonomy" id="2840707"/>
    <lineage>
        <taxon>Bacteria</taxon>
        <taxon>Bacillati</taxon>
        <taxon>Bacillota</taxon>
        <taxon>Clostridia</taxon>
        <taxon>Eubacteriales</taxon>
        <taxon>Oscillospiraceae</taxon>
        <taxon>Oscillospiraceae incertae sedis</taxon>
        <taxon>Candidatus Avoscillospira</taxon>
    </lineage>
</organism>
<dbReference type="PANTHER" id="PTHR43434">
    <property type="entry name" value="PHOSPHOGLYCOLATE PHOSPHATASE"/>
    <property type="match status" value="1"/>
</dbReference>
<dbReference type="Proteomes" id="UP000886741">
    <property type="component" value="Unassembled WGS sequence"/>
</dbReference>
<keyword evidence="1" id="KW-0378">Hydrolase</keyword>
<evidence type="ECO:0000313" key="1">
    <source>
        <dbReference type="EMBL" id="HIS64291.1"/>
    </source>
</evidence>
<accession>A0A9D1F9M3</accession>
<comment type="caution">
    <text evidence="1">The sequence shown here is derived from an EMBL/GenBank/DDBJ whole genome shotgun (WGS) entry which is preliminary data.</text>
</comment>
<dbReference type="GO" id="GO:0008967">
    <property type="term" value="F:phosphoglycolate phosphatase activity"/>
    <property type="evidence" value="ECO:0007669"/>
    <property type="project" value="TreeGrafter"/>
</dbReference>
<dbReference type="SFLD" id="SFLDS00003">
    <property type="entry name" value="Haloacid_Dehalogenase"/>
    <property type="match status" value="1"/>
</dbReference>
<gene>
    <name evidence="1" type="ORF">IAA83_02835</name>
</gene>
<proteinExistence type="predicted"/>
<dbReference type="InterPro" id="IPR006439">
    <property type="entry name" value="HAD-SF_hydro_IA"/>
</dbReference>
<dbReference type="PANTHER" id="PTHR43434:SF1">
    <property type="entry name" value="PHOSPHOGLYCOLATE PHOSPHATASE"/>
    <property type="match status" value="1"/>
</dbReference>
<dbReference type="PRINTS" id="PR00413">
    <property type="entry name" value="HADHALOGNASE"/>
</dbReference>
<sequence length="241" mass="26765">MAFTTAPRPVVLFDLDGTLLPLDMKTFTEAYFKTLCGRFSQYNPQDVSQAVWAGTGAMVKNDGSRTNREAFAAVFSQALGVDYYEQEAEFLDYYAKEFQRCADVCRPSELSRKIVTTLQHKGYTVAVATNPIFPEIATQSRLRWAGLEGVTFPLVTTFETSTYAKPNPEYYRQVCDRLGVQPKDCIHIGNDVLEDGAAKTLGVEVLLIEDCLVNEKQLPTEGFSMGSLEDLLAWAEALPSA</sequence>
<dbReference type="GO" id="GO:0006281">
    <property type="term" value="P:DNA repair"/>
    <property type="evidence" value="ECO:0007669"/>
    <property type="project" value="TreeGrafter"/>
</dbReference>
<dbReference type="Gene3D" id="3.40.50.1000">
    <property type="entry name" value="HAD superfamily/HAD-like"/>
    <property type="match status" value="1"/>
</dbReference>
<dbReference type="SUPFAM" id="SSF56784">
    <property type="entry name" value="HAD-like"/>
    <property type="match status" value="1"/>
</dbReference>